<dbReference type="SUPFAM" id="SSF161098">
    <property type="entry name" value="MetI-like"/>
    <property type="match status" value="1"/>
</dbReference>
<evidence type="ECO:0000256" key="2">
    <source>
        <dbReference type="ARBA" id="ARBA00022448"/>
    </source>
</evidence>
<evidence type="ECO:0000256" key="4">
    <source>
        <dbReference type="ARBA" id="ARBA00022989"/>
    </source>
</evidence>
<dbReference type="GO" id="GO:0031460">
    <property type="term" value="P:glycine betaine transport"/>
    <property type="evidence" value="ECO:0007669"/>
    <property type="project" value="TreeGrafter"/>
</dbReference>
<keyword evidence="5 6" id="KW-0472">Membrane</keyword>
<dbReference type="InterPro" id="IPR000515">
    <property type="entry name" value="MetI-like"/>
</dbReference>
<comment type="subcellular location">
    <subcellularLocation>
        <location evidence="6">Cell membrane</location>
        <topology evidence="6">Multi-pass membrane protein</topology>
    </subcellularLocation>
    <subcellularLocation>
        <location evidence="1">Membrane</location>
        <topology evidence="1">Multi-pass membrane protein</topology>
    </subcellularLocation>
</comment>
<dbReference type="EMBL" id="JACDUO010000001">
    <property type="protein sequence ID" value="MBA2864008.1"/>
    <property type="molecule type" value="Genomic_DNA"/>
</dbReference>
<proteinExistence type="inferred from homology"/>
<keyword evidence="3 6" id="KW-0812">Transmembrane</keyword>
<feature type="transmembrane region" description="Helical" evidence="6">
    <location>
        <begin position="136"/>
        <end position="155"/>
    </location>
</feature>
<feature type="transmembrane region" description="Helical" evidence="6">
    <location>
        <begin position="91"/>
        <end position="116"/>
    </location>
</feature>
<dbReference type="AlphaFoldDB" id="A0A7J9PMF9"/>
<evidence type="ECO:0000313" key="9">
    <source>
        <dbReference type="Proteomes" id="UP000567099"/>
    </source>
</evidence>
<protein>
    <submittedName>
        <fullName evidence="8">Osmoprotectant transport system permease protein</fullName>
    </submittedName>
</protein>
<name>A0A7J9PMF9_METMI</name>
<dbReference type="InterPro" id="IPR035906">
    <property type="entry name" value="MetI-like_sf"/>
</dbReference>
<evidence type="ECO:0000256" key="1">
    <source>
        <dbReference type="ARBA" id="ARBA00004141"/>
    </source>
</evidence>
<comment type="similarity">
    <text evidence="6">Belongs to the binding-protein-dependent transport system permease family.</text>
</comment>
<keyword evidence="4 6" id="KW-1133">Transmembrane helix</keyword>
<gene>
    <name evidence="8" type="ORF">HNP94_001008</name>
</gene>
<evidence type="ECO:0000313" key="8">
    <source>
        <dbReference type="EMBL" id="MBA2864008.1"/>
    </source>
</evidence>
<dbReference type="PROSITE" id="PS50928">
    <property type="entry name" value="ABC_TM1"/>
    <property type="match status" value="1"/>
</dbReference>
<sequence>MHYKKYYSKPIFHFLNIFETIPSIVLLMLLIPLLSIGKVPTIFSCIIYSILPIARNTFVGLNSISKEYINVSEAIGMSKWNIFLKIRFHMAFPLIIGGIRISIVYTMAIITLGGLIAAGGLGSPIQTGIHMHNKEILIITGIWTSFLAISFDYVASIFEKKISGRFGNVTN</sequence>
<dbReference type="PANTHER" id="PTHR30177:SF4">
    <property type="entry name" value="OSMOPROTECTANT IMPORT PERMEASE PROTEIN OSMW"/>
    <property type="match status" value="1"/>
</dbReference>
<feature type="transmembrane region" description="Helical" evidence="6">
    <location>
        <begin position="39"/>
        <end position="58"/>
    </location>
</feature>
<feature type="transmembrane region" description="Helical" evidence="6">
    <location>
        <begin position="12"/>
        <end position="33"/>
    </location>
</feature>
<organism evidence="8 9">
    <name type="scientific">Methanococcus maripaludis</name>
    <name type="common">Methanococcus deltae</name>
    <dbReference type="NCBI Taxonomy" id="39152"/>
    <lineage>
        <taxon>Archaea</taxon>
        <taxon>Methanobacteriati</taxon>
        <taxon>Methanobacteriota</taxon>
        <taxon>Methanomada group</taxon>
        <taxon>Methanococci</taxon>
        <taxon>Methanococcales</taxon>
        <taxon>Methanococcaceae</taxon>
        <taxon>Methanococcus</taxon>
    </lineage>
</organism>
<feature type="domain" description="ABC transmembrane type-1" evidence="7">
    <location>
        <begin position="1"/>
        <end position="155"/>
    </location>
</feature>
<dbReference type="Pfam" id="PF00528">
    <property type="entry name" value="BPD_transp_1"/>
    <property type="match status" value="1"/>
</dbReference>
<keyword evidence="2 6" id="KW-0813">Transport</keyword>
<dbReference type="InterPro" id="IPR051204">
    <property type="entry name" value="ABC_transp_perm/SBD"/>
</dbReference>
<evidence type="ECO:0000256" key="3">
    <source>
        <dbReference type="ARBA" id="ARBA00022692"/>
    </source>
</evidence>
<accession>A0A7J9PMF9</accession>
<evidence type="ECO:0000256" key="5">
    <source>
        <dbReference type="ARBA" id="ARBA00023136"/>
    </source>
</evidence>
<dbReference type="CDD" id="cd06261">
    <property type="entry name" value="TM_PBP2"/>
    <property type="match status" value="1"/>
</dbReference>
<comment type="caution">
    <text evidence="8">The sequence shown here is derived from an EMBL/GenBank/DDBJ whole genome shotgun (WGS) entry which is preliminary data.</text>
</comment>
<dbReference type="GO" id="GO:0005886">
    <property type="term" value="C:plasma membrane"/>
    <property type="evidence" value="ECO:0007669"/>
    <property type="project" value="UniProtKB-SubCell"/>
</dbReference>
<evidence type="ECO:0000256" key="6">
    <source>
        <dbReference type="RuleBase" id="RU363032"/>
    </source>
</evidence>
<reference evidence="8 9" key="1">
    <citation type="submission" date="2020-07" db="EMBL/GenBank/DDBJ databases">
        <title>Genomic Encyclopedia of Type Strains, Phase IV (KMG-V): Genome sequencing to study the core and pangenomes of soil and plant-associated prokaryotes.</title>
        <authorList>
            <person name="Whitman W."/>
        </authorList>
    </citation>
    <scope>NUCLEOTIDE SEQUENCE [LARGE SCALE GENOMIC DNA]</scope>
    <source>
        <strain evidence="8 9">C13</strain>
    </source>
</reference>
<dbReference type="Gene3D" id="1.10.3720.10">
    <property type="entry name" value="MetI-like"/>
    <property type="match status" value="1"/>
</dbReference>
<evidence type="ECO:0000259" key="7">
    <source>
        <dbReference type="PROSITE" id="PS50928"/>
    </source>
</evidence>
<dbReference type="GO" id="GO:0055085">
    <property type="term" value="P:transmembrane transport"/>
    <property type="evidence" value="ECO:0007669"/>
    <property type="project" value="InterPro"/>
</dbReference>
<dbReference type="Proteomes" id="UP000567099">
    <property type="component" value="Unassembled WGS sequence"/>
</dbReference>
<dbReference type="PANTHER" id="PTHR30177">
    <property type="entry name" value="GLYCINE BETAINE/L-PROLINE TRANSPORT SYSTEM PERMEASE PROTEIN PROW"/>
    <property type="match status" value="1"/>
</dbReference>